<dbReference type="AlphaFoldDB" id="A0A542YF25"/>
<proteinExistence type="predicted"/>
<reference evidence="1 2" key="1">
    <citation type="submission" date="2019-06" db="EMBL/GenBank/DDBJ databases">
        <title>Sequencing the genomes of 1000 actinobacteria strains.</title>
        <authorList>
            <person name="Klenk H.-P."/>
        </authorList>
    </citation>
    <scope>NUCLEOTIDE SEQUENCE [LARGE SCALE GENOMIC DNA]</scope>
    <source>
        <strain evidence="1 2">DSM 26477</strain>
    </source>
</reference>
<sequence length="102" mass="10791">MNTKTVTVTLPVTVWGRLASIADKQGVRVADVLAHAVAAEVTAPTFAPGGKTKTPNLDDPVVRHWKDGLTDREICAVLGMTRAAVGDKRRSFGLPANKKAGK</sequence>
<evidence type="ECO:0000313" key="1">
    <source>
        <dbReference type="EMBL" id="TQL46689.1"/>
    </source>
</evidence>
<dbReference type="RefSeq" id="WP_141881337.1">
    <property type="nucleotide sequence ID" value="NZ_VFOM01000002.1"/>
</dbReference>
<dbReference type="EMBL" id="VFOM01000002">
    <property type="protein sequence ID" value="TQL46689.1"/>
    <property type="molecule type" value="Genomic_DNA"/>
</dbReference>
<keyword evidence="2" id="KW-1185">Reference proteome</keyword>
<organism evidence="1 2">
    <name type="scientific">Homoserinimonas aerilata</name>
    <dbReference type="NCBI Taxonomy" id="1162970"/>
    <lineage>
        <taxon>Bacteria</taxon>
        <taxon>Bacillati</taxon>
        <taxon>Actinomycetota</taxon>
        <taxon>Actinomycetes</taxon>
        <taxon>Micrococcales</taxon>
        <taxon>Microbacteriaceae</taxon>
        <taxon>Homoserinimonas</taxon>
    </lineage>
</organism>
<evidence type="ECO:0000313" key="2">
    <source>
        <dbReference type="Proteomes" id="UP000317998"/>
    </source>
</evidence>
<accession>A0A542YF25</accession>
<gene>
    <name evidence="1" type="ORF">FB562_2213</name>
</gene>
<dbReference type="Proteomes" id="UP000317998">
    <property type="component" value="Unassembled WGS sequence"/>
</dbReference>
<comment type="caution">
    <text evidence="1">The sequence shown here is derived from an EMBL/GenBank/DDBJ whole genome shotgun (WGS) entry which is preliminary data.</text>
</comment>
<name>A0A542YF25_9MICO</name>
<protein>
    <submittedName>
        <fullName evidence="1">Uncharacterized protein</fullName>
    </submittedName>
</protein>